<feature type="domain" description="PRISE-like Rossmann-fold" evidence="1">
    <location>
        <begin position="59"/>
        <end position="353"/>
    </location>
</feature>
<dbReference type="CDD" id="cd08948">
    <property type="entry name" value="5beta-POR_like_SDR_a"/>
    <property type="match status" value="1"/>
</dbReference>
<name>A0AA37M886_9HYPH</name>
<reference evidence="2" key="1">
    <citation type="journal article" date="2016" name="Front. Microbiol.">
        <title>Genome Sequence of the Piezophilic, Mesophilic Sulfate-Reducing Bacterium Desulfovibrio indicus J2T.</title>
        <authorList>
            <person name="Cao J."/>
            <person name="Maignien L."/>
            <person name="Shao Z."/>
            <person name="Alain K."/>
            <person name="Jebbar M."/>
        </authorList>
    </citation>
    <scope>NUCLEOTIDE SEQUENCE</scope>
    <source>
        <strain evidence="2">JCM 32048</strain>
    </source>
</reference>
<dbReference type="PANTHER" id="PTHR32487:SF0">
    <property type="entry name" value="3-OXO-DELTA(4,5)-STEROID 5-BETA-REDUCTASE"/>
    <property type="match status" value="1"/>
</dbReference>
<evidence type="ECO:0000313" key="3">
    <source>
        <dbReference type="Proteomes" id="UP001055286"/>
    </source>
</evidence>
<dbReference type="Pfam" id="PF22917">
    <property type="entry name" value="PRISE"/>
    <property type="match status" value="1"/>
</dbReference>
<proteinExistence type="predicted"/>
<dbReference type="InterPro" id="IPR055222">
    <property type="entry name" value="PRISE-like_Rossmann-fold"/>
</dbReference>
<reference evidence="2" key="2">
    <citation type="submission" date="2021-08" db="EMBL/GenBank/DDBJ databases">
        <authorList>
            <person name="Tani A."/>
            <person name="Ola A."/>
            <person name="Ogura Y."/>
            <person name="Katsura K."/>
            <person name="Hayashi T."/>
        </authorList>
    </citation>
    <scope>NUCLEOTIDE SEQUENCE</scope>
    <source>
        <strain evidence="2">JCM 32048</strain>
    </source>
</reference>
<organism evidence="2 3">
    <name type="scientific">Methylobacterium frigidaeris</name>
    <dbReference type="NCBI Taxonomy" id="2038277"/>
    <lineage>
        <taxon>Bacteria</taxon>
        <taxon>Pseudomonadati</taxon>
        <taxon>Pseudomonadota</taxon>
        <taxon>Alphaproteobacteria</taxon>
        <taxon>Hyphomicrobiales</taxon>
        <taxon>Methylobacteriaceae</taxon>
        <taxon>Methylobacterium</taxon>
    </lineage>
</organism>
<dbReference type="InterPro" id="IPR036291">
    <property type="entry name" value="NAD(P)-bd_dom_sf"/>
</dbReference>
<dbReference type="PANTHER" id="PTHR32487">
    <property type="entry name" value="3-OXO-DELTA(4,5)-STEROID 5-BETA-REDUCTASE"/>
    <property type="match status" value="1"/>
</dbReference>
<accession>A0AA37M886</accession>
<evidence type="ECO:0000313" key="2">
    <source>
        <dbReference type="EMBL" id="GJD66022.1"/>
    </source>
</evidence>
<dbReference type="RefSeq" id="WP_238193292.1">
    <property type="nucleotide sequence ID" value="NZ_BPQJ01000053.1"/>
</dbReference>
<sequence>MTRDTKKTALVAGATGVVGRNLLKRLAADPDWDVVAVSRRKPDVDGDYRHLSVDLLDAAEARRQLGGLEAVTHVFYSAYIKGPSWSEMVAPNMALLRNLMDAVEPAAQGLRHVNLMHGTKWYGNHLGPFKTPAKETDPRHMPPNFYYDQQDFIVARQAGKAWTWSSARPHGICGFAVGNPMNLVMVLAVYATISKALGLPLRHPGSEANAAALYNVTDSDLLARACLWMSTEAGAANEPFNITNGDVFRWRDMWPAIADYFGMEVAQPQKIDLVHMMADKKSLWDRLTEEHGLRAIPYEQLVGWGYGNFVFAPDFDVMSSTTKARRYGFTESQDSQEMFLRHFDALRAQRIIP</sequence>
<evidence type="ECO:0000259" key="1">
    <source>
        <dbReference type="Pfam" id="PF22917"/>
    </source>
</evidence>
<dbReference type="EMBL" id="BPQJ01000053">
    <property type="protein sequence ID" value="GJD66022.1"/>
    <property type="molecule type" value="Genomic_DNA"/>
</dbReference>
<protein>
    <recommendedName>
        <fullName evidence="1">PRISE-like Rossmann-fold domain-containing protein</fullName>
    </recommendedName>
</protein>
<comment type="caution">
    <text evidence="2">The sequence shown here is derived from an EMBL/GenBank/DDBJ whole genome shotgun (WGS) entry which is preliminary data.</text>
</comment>
<dbReference type="SUPFAM" id="SSF51735">
    <property type="entry name" value="NAD(P)-binding Rossmann-fold domains"/>
    <property type="match status" value="1"/>
</dbReference>
<dbReference type="Proteomes" id="UP001055286">
    <property type="component" value="Unassembled WGS sequence"/>
</dbReference>
<dbReference type="AlphaFoldDB" id="A0AA37M886"/>
<keyword evidence="3" id="KW-1185">Reference proteome</keyword>
<dbReference type="Gene3D" id="3.40.50.720">
    <property type="entry name" value="NAD(P)-binding Rossmann-like Domain"/>
    <property type="match status" value="1"/>
</dbReference>
<gene>
    <name evidence="2" type="ORF">MPEAHAMD_6218</name>
</gene>